<evidence type="ECO:0000256" key="7">
    <source>
        <dbReference type="ARBA" id="ARBA00023315"/>
    </source>
</evidence>
<dbReference type="SUPFAM" id="SSF69593">
    <property type="entry name" value="Glycerol-3-phosphate (1)-acyltransferase"/>
    <property type="match status" value="1"/>
</dbReference>
<proteinExistence type="predicted"/>
<dbReference type="RefSeq" id="WP_081880321.1">
    <property type="nucleotide sequence ID" value="NZ_JFZB01000009.1"/>
</dbReference>
<evidence type="ECO:0000259" key="8">
    <source>
        <dbReference type="SMART" id="SM00563"/>
    </source>
</evidence>
<dbReference type="EMBL" id="JFZB01000009">
    <property type="protein sequence ID" value="KFI27441.1"/>
    <property type="molecule type" value="Genomic_DNA"/>
</dbReference>
<evidence type="ECO:0000313" key="10">
    <source>
        <dbReference type="Proteomes" id="UP000028824"/>
    </source>
</evidence>
<dbReference type="GO" id="GO:0006629">
    <property type="term" value="P:lipid metabolic process"/>
    <property type="evidence" value="ECO:0007669"/>
    <property type="project" value="UniProtKB-KW"/>
</dbReference>
<dbReference type="Proteomes" id="UP000028824">
    <property type="component" value="Unassembled WGS sequence"/>
</dbReference>
<evidence type="ECO:0000256" key="3">
    <source>
        <dbReference type="ARBA" id="ARBA00022692"/>
    </source>
</evidence>
<dbReference type="GO" id="GO:0016746">
    <property type="term" value="F:acyltransferase activity"/>
    <property type="evidence" value="ECO:0007669"/>
    <property type="project" value="UniProtKB-KW"/>
</dbReference>
<name>A0A086XZJ1_9RHOB</name>
<reference evidence="9 10" key="1">
    <citation type="submission" date="2014-03" db="EMBL/GenBank/DDBJ databases">
        <title>Genome of Paenirhodobacter enshiensis DW2-9.</title>
        <authorList>
            <person name="Wang D."/>
            <person name="Wang G."/>
        </authorList>
    </citation>
    <scope>NUCLEOTIDE SEQUENCE [LARGE SCALE GENOMIC DNA]</scope>
    <source>
        <strain evidence="9 10">DW2-9</strain>
    </source>
</reference>
<dbReference type="eggNOG" id="COG0204">
    <property type="taxonomic scope" value="Bacteria"/>
</dbReference>
<dbReference type="SMART" id="SM00563">
    <property type="entry name" value="PlsC"/>
    <property type="match status" value="1"/>
</dbReference>
<dbReference type="AlphaFoldDB" id="A0A086XZJ1"/>
<comment type="subcellular location">
    <subcellularLocation>
        <location evidence="1">Membrane</location>
    </subcellularLocation>
</comment>
<keyword evidence="3" id="KW-0812">Transmembrane</keyword>
<gene>
    <name evidence="9" type="ORF">CG50_15615</name>
</gene>
<keyword evidence="5" id="KW-0443">Lipid metabolism</keyword>
<dbReference type="CDD" id="cd07989">
    <property type="entry name" value="LPLAT_AGPAT-like"/>
    <property type="match status" value="1"/>
</dbReference>
<evidence type="ECO:0000256" key="6">
    <source>
        <dbReference type="ARBA" id="ARBA00023136"/>
    </source>
</evidence>
<dbReference type="GO" id="GO:0016020">
    <property type="term" value="C:membrane"/>
    <property type="evidence" value="ECO:0007669"/>
    <property type="project" value="UniProtKB-SubCell"/>
</dbReference>
<evidence type="ECO:0000313" key="9">
    <source>
        <dbReference type="EMBL" id="KFI27441.1"/>
    </source>
</evidence>
<keyword evidence="2 9" id="KW-0808">Transferase</keyword>
<evidence type="ECO:0000256" key="2">
    <source>
        <dbReference type="ARBA" id="ARBA00022679"/>
    </source>
</evidence>
<keyword evidence="7 9" id="KW-0012">Acyltransferase</keyword>
<dbReference type="PANTHER" id="PTHR23063:SF52">
    <property type="entry name" value="LYSOPHOSPHATIDYLCHOLINE ACYLTRANSFERASE"/>
    <property type="match status" value="1"/>
</dbReference>
<sequence length="274" mass="29645">MSVTWQGDAPPPAPERIGTAGWVRAALRGGAAVGILYSGLAAMLALRLAERPFGAARPLSRHVPRLAFRQVVRAFGLRYRVIGRPMAHPGAIVANHTGWIDIVTLSACQQVTFVSKDDVARWPGIGMLARSVGTIFIRRDPKEAAAQQEMLAARIRAGARILIFPEGTSTDGQRVLPFKTSLFQTFYNGGLSEVTWVQPVTVRYTAPEGVDPRFYGWWGDMAFGAHLARVLSARGRGGVEVVFHDPLRVADYASRKELAAASEASVRAAMPASV</sequence>
<feature type="domain" description="Phospholipid/glycerol acyltransferase" evidence="8">
    <location>
        <begin position="90"/>
        <end position="205"/>
    </location>
</feature>
<evidence type="ECO:0000256" key="4">
    <source>
        <dbReference type="ARBA" id="ARBA00022989"/>
    </source>
</evidence>
<comment type="caution">
    <text evidence="9">The sequence shown here is derived from an EMBL/GenBank/DDBJ whole genome shotgun (WGS) entry which is preliminary data.</text>
</comment>
<accession>A0A086XZJ1</accession>
<dbReference type="STRING" id="1105367.CG50_15615"/>
<protein>
    <submittedName>
        <fullName evidence="9">Acyl-phosphate glycerol 3-phosphate acyltransferase</fullName>
    </submittedName>
</protein>
<dbReference type="InterPro" id="IPR002123">
    <property type="entry name" value="Plipid/glycerol_acylTrfase"/>
</dbReference>
<evidence type="ECO:0000256" key="1">
    <source>
        <dbReference type="ARBA" id="ARBA00004370"/>
    </source>
</evidence>
<keyword evidence="10" id="KW-1185">Reference proteome</keyword>
<keyword evidence="4" id="KW-1133">Transmembrane helix</keyword>
<keyword evidence="6" id="KW-0472">Membrane</keyword>
<dbReference type="Pfam" id="PF01553">
    <property type="entry name" value="Acyltransferase"/>
    <property type="match status" value="1"/>
</dbReference>
<evidence type="ECO:0000256" key="5">
    <source>
        <dbReference type="ARBA" id="ARBA00023098"/>
    </source>
</evidence>
<dbReference type="PANTHER" id="PTHR23063">
    <property type="entry name" value="PHOSPHOLIPID ACYLTRANSFERASE"/>
    <property type="match status" value="1"/>
</dbReference>
<organism evidence="9 10">
    <name type="scientific">Paenirhodobacter enshiensis</name>
    <dbReference type="NCBI Taxonomy" id="1105367"/>
    <lineage>
        <taxon>Bacteria</taxon>
        <taxon>Pseudomonadati</taxon>
        <taxon>Pseudomonadota</taxon>
        <taxon>Alphaproteobacteria</taxon>
        <taxon>Rhodobacterales</taxon>
        <taxon>Rhodobacter group</taxon>
        <taxon>Paenirhodobacter</taxon>
    </lineage>
</organism>